<dbReference type="Pfam" id="PF25994">
    <property type="entry name" value="HH_AprE"/>
    <property type="match status" value="1"/>
</dbReference>
<dbReference type="Pfam" id="PF26002">
    <property type="entry name" value="Beta-barrel_AprE"/>
    <property type="match status" value="1"/>
</dbReference>
<dbReference type="AlphaFoldDB" id="A0A0R3KQ09"/>
<evidence type="ECO:0000256" key="6">
    <source>
        <dbReference type="ARBA" id="ARBA00022692"/>
    </source>
</evidence>
<dbReference type="Gene3D" id="2.40.30.170">
    <property type="match status" value="1"/>
</dbReference>
<keyword evidence="10" id="KW-0175">Coiled coil</keyword>
<dbReference type="PANTHER" id="PTHR30386">
    <property type="entry name" value="MEMBRANE FUSION SUBUNIT OF EMRAB-TOLC MULTIDRUG EFFLUX PUMP"/>
    <property type="match status" value="1"/>
</dbReference>
<comment type="subcellular location">
    <subcellularLocation>
        <location evidence="1 9">Cell inner membrane</location>
        <topology evidence="1 9">Single-pass membrane protein</topology>
    </subcellularLocation>
</comment>
<keyword evidence="3 9" id="KW-0813">Transport</keyword>
<keyword evidence="6 9" id="KW-0812">Transmembrane</keyword>
<dbReference type="GO" id="GO:0005886">
    <property type="term" value="C:plasma membrane"/>
    <property type="evidence" value="ECO:0007669"/>
    <property type="project" value="UniProtKB-SubCell"/>
</dbReference>
<evidence type="ECO:0000313" key="14">
    <source>
        <dbReference type="Proteomes" id="UP000051913"/>
    </source>
</evidence>
<feature type="coiled-coil region" evidence="10">
    <location>
        <begin position="96"/>
        <end position="123"/>
    </location>
</feature>
<feature type="domain" description="AprE-like long alpha-helical hairpin" evidence="11">
    <location>
        <begin position="93"/>
        <end position="282"/>
    </location>
</feature>
<dbReference type="Gene3D" id="2.40.50.100">
    <property type="match status" value="2"/>
</dbReference>
<protein>
    <recommendedName>
        <fullName evidence="9">Membrane fusion protein (MFP) family protein</fullName>
    </recommendedName>
</protein>
<comment type="caution">
    <text evidence="13">The sequence shown here is derived from an EMBL/GenBank/DDBJ whole genome shotgun (WGS) entry which is preliminary data.</text>
</comment>
<keyword evidence="8 9" id="KW-0472">Membrane</keyword>
<dbReference type="InterPro" id="IPR058982">
    <property type="entry name" value="Beta-barrel_AprE"/>
</dbReference>
<dbReference type="NCBIfam" id="TIGR01843">
    <property type="entry name" value="type_I_hlyD"/>
    <property type="match status" value="1"/>
</dbReference>
<evidence type="ECO:0000256" key="1">
    <source>
        <dbReference type="ARBA" id="ARBA00004377"/>
    </source>
</evidence>
<dbReference type="PRINTS" id="PR01490">
    <property type="entry name" value="RTXTOXIND"/>
</dbReference>
<dbReference type="PANTHER" id="PTHR30386:SF17">
    <property type="entry name" value="ALKALINE PROTEASE SECRETION PROTEIN APRE"/>
    <property type="match status" value="1"/>
</dbReference>
<evidence type="ECO:0000313" key="13">
    <source>
        <dbReference type="EMBL" id="KRQ97734.1"/>
    </source>
</evidence>
<evidence type="ECO:0000256" key="5">
    <source>
        <dbReference type="ARBA" id="ARBA00022519"/>
    </source>
</evidence>
<evidence type="ECO:0000256" key="2">
    <source>
        <dbReference type="ARBA" id="ARBA00009477"/>
    </source>
</evidence>
<evidence type="ECO:0000259" key="12">
    <source>
        <dbReference type="Pfam" id="PF26002"/>
    </source>
</evidence>
<keyword evidence="7 9" id="KW-1133">Transmembrane helix</keyword>
<evidence type="ECO:0000256" key="7">
    <source>
        <dbReference type="ARBA" id="ARBA00022989"/>
    </source>
</evidence>
<dbReference type="InterPro" id="IPR010129">
    <property type="entry name" value="T1SS_HlyD"/>
</dbReference>
<comment type="similarity">
    <text evidence="2 9">Belongs to the membrane fusion protein (MFP) (TC 8.A.1) family.</text>
</comment>
<evidence type="ECO:0000256" key="3">
    <source>
        <dbReference type="ARBA" id="ARBA00022448"/>
    </source>
</evidence>
<feature type="domain" description="AprE-like beta-barrel" evidence="12">
    <location>
        <begin position="324"/>
        <end position="412"/>
    </location>
</feature>
<sequence>MPDTDLIDARPSIRRHIVAGLAAIMLIAGGIGGWAATTEISGALIAAGSVVVESNAKKVQHPTGGVVGEIAVTNGMNVTAGDILVRLDQTMTRANLQIVSKTLDEVTARRARLRAERDGASEVPWPSAFRSRQHEESVVELMADEQRLFELRNTTRLGQKRQLRERIAQLNEEANGIIAQQAAKSQELVLVNNELEGVRQLWSKQLIQMNRLTALEREAARLDGERAQLIAAAAQGRGKISEIELQITQIDRELASEVGREMREIDGKAGEYAERKVAAEDQLRRIDIRAPISGTVHEMNVHTVGGVVSAGEQLMLIVPASDRLTVEARVTPQDIDQVRVGQASALRFSAFSQRTTPEINGVVSRVAADVTTEQRTGLTYYTARIAIGPDELARLGDVRLVPGMPVEVFIKTADRTVGSYLTKPLFDQVARAFRER</sequence>
<name>A0A0R3KQ09_9BRAD</name>
<dbReference type="Proteomes" id="UP000051913">
    <property type="component" value="Unassembled WGS sequence"/>
</dbReference>
<evidence type="ECO:0000256" key="9">
    <source>
        <dbReference type="RuleBase" id="RU365093"/>
    </source>
</evidence>
<organism evidence="13 14">
    <name type="scientific">Bradyrhizobium valentinum</name>
    <dbReference type="NCBI Taxonomy" id="1518501"/>
    <lineage>
        <taxon>Bacteria</taxon>
        <taxon>Pseudomonadati</taxon>
        <taxon>Pseudomonadota</taxon>
        <taxon>Alphaproteobacteria</taxon>
        <taxon>Hyphomicrobiales</taxon>
        <taxon>Nitrobacteraceae</taxon>
        <taxon>Bradyrhizobium</taxon>
    </lineage>
</organism>
<dbReference type="EMBL" id="LLXX01000182">
    <property type="protein sequence ID" value="KRQ97734.1"/>
    <property type="molecule type" value="Genomic_DNA"/>
</dbReference>
<keyword evidence="4 9" id="KW-1003">Cell membrane</keyword>
<keyword evidence="14" id="KW-1185">Reference proteome</keyword>
<keyword evidence="5 9" id="KW-0997">Cell inner membrane</keyword>
<accession>A0A0R3KQ09</accession>
<reference evidence="13 14" key="1">
    <citation type="submission" date="2014-03" db="EMBL/GenBank/DDBJ databases">
        <title>Bradyrhizobium valentinum sp. nov., isolated from effective nodules of Lupinus mariae-josephae, a lupine endemic of basic-lime soils in Eastern Spain.</title>
        <authorList>
            <person name="Duran D."/>
            <person name="Rey L."/>
            <person name="Navarro A."/>
            <person name="Busquets A."/>
            <person name="Imperial J."/>
            <person name="Ruiz-Argueso T."/>
        </authorList>
    </citation>
    <scope>NUCLEOTIDE SEQUENCE [LARGE SCALE GENOMIC DNA]</scope>
    <source>
        <strain evidence="13 14">LmjM3</strain>
    </source>
</reference>
<dbReference type="InterPro" id="IPR058781">
    <property type="entry name" value="HH_AprE-like"/>
</dbReference>
<proteinExistence type="inferred from homology"/>
<gene>
    <name evidence="13" type="ORF">CP49_17905</name>
</gene>
<evidence type="ECO:0000256" key="4">
    <source>
        <dbReference type="ARBA" id="ARBA00022475"/>
    </source>
</evidence>
<dbReference type="InterPro" id="IPR050739">
    <property type="entry name" value="MFP"/>
</dbReference>
<evidence type="ECO:0000256" key="10">
    <source>
        <dbReference type="SAM" id="Coils"/>
    </source>
</evidence>
<feature type="transmembrane region" description="Helical" evidence="9">
    <location>
        <begin position="17"/>
        <end position="36"/>
    </location>
</feature>
<dbReference type="STRING" id="1518501.CQ10_09135"/>
<dbReference type="RefSeq" id="WP_057854389.1">
    <property type="nucleotide sequence ID" value="NZ_LLXX01000182.1"/>
</dbReference>
<evidence type="ECO:0000259" key="11">
    <source>
        <dbReference type="Pfam" id="PF25994"/>
    </source>
</evidence>
<evidence type="ECO:0000256" key="8">
    <source>
        <dbReference type="ARBA" id="ARBA00023136"/>
    </source>
</evidence>
<dbReference type="GO" id="GO:0015031">
    <property type="term" value="P:protein transport"/>
    <property type="evidence" value="ECO:0007669"/>
    <property type="project" value="InterPro"/>
</dbReference>